<accession>A0A167K657</accession>
<keyword evidence="2" id="KW-1185">Reference proteome</keyword>
<evidence type="ECO:0000313" key="2">
    <source>
        <dbReference type="Proteomes" id="UP000077013"/>
    </source>
</evidence>
<dbReference type="EMBL" id="LRXL01000013">
    <property type="protein sequence ID" value="OAB81420.1"/>
    <property type="molecule type" value="Genomic_DNA"/>
</dbReference>
<dbReference type="AlphaFoldDB" id="A0A167K657"/>
<evidence type="ECO:0000313" key="1">
    <source>
        <dbReference type="EMBL" id="OAB81420.1"/>
    </source>
</evidence>
<sequence>MLFFIGIVPILFAYVYQFFDFEIVEISDKGYLELNEEEIIIDHQKLIRYEEITDFDVKLIAFYNQKINLAYRMPTERRSLGLSNGIKITTDSQKIILNFKLENSTHQRKLEEVIKQLVINDKLKNIDAKKLIHLIPTRFKKSEDYKDYVIKQIVANRINCTEGLLLHGYNSDKEAKELRKKYCG</sequence>
<organism evidence="1 2">
    <name type="scientific">Cochleicola gelatinilyticus</name>
    <dbReference type="NCBI Taxonomy" id="1763537"/>
    <lineage>
        <taxon>Bacteria</taxon>
        <taxon>Pseudomonadati</taxon>
        <taxon>Bacteroidota</taxon>
        <taxon>Flavobacteriia</taxon>
        <taxon>Flavobacteriales</taxon>
        <taxon>Flavobacteriaceae</taxon>
        <taxon>Cochleicola</taxon>
    </lineage>
</organism>
<reference evidence="1 2" key="1">
    <citation type="submission" date="2016-02" db="EMBL/GenBank/DDBJ databases">
        <title>Ulvibacter sp. LPB0005, isolated from Thais luteostoma.</title>
        <authorList>
            <person name="Shin S.-K."/>
            <person name="Yi H."/>
        </authorList>
    </citation>
    <scope>NUCLEOTIDE SEQUENCE [LARGE SCALE GENOMIC DNA]</scope>
    <source>
        <strain evidence="1 2">LPB0005</strain>
    </source>
</reference>
<name>A0A167K657_9FLAO</name>
<gene>
    <name evidence="1" type="ORF">ULVI_01775</name>
</gene>
<proteinExistence type="predicted"/>
<dbReference type="Proteomes" id="UP000077013">
    <property type="component" value="Unassembled WGS sequence"/>
</dbReference>
<protein>
    <submittedName>
        <fullName evidence="1">Uncharacterized protein</fullName>
    </submittedName>
</protein>
<comment type="caution">
    <text evidence="1">The sequence shown here is derived from an EMBL/GenBank/DDBJ whole genome shotgun (WGS) entry which is preliminary data.</text>
</comment>